<dbReference type="Proteomes" id="UP000886700">
    <property type="component" value="Unplaced"/>
</dbReference>
<proteinExistence type="predicted"/>
<dbReference type="GeneID" id="121137202"/>
<name>A0ABM2WWM3_MESAU</name>
<accession>A0ABM2WWM3</accession>
<dbReference type="Gene3D" id="2.40.128.20">
    <property type="match status" value="2"/>
</dbReference>
<evidence type="ECO:0000313" key="2">
    <source>
        <dbReference type="Proteomes" id="UP000886700"/>
    </source>
</evidence>
<sequence length="215" mass="25263">MKVLLLSALACLVSATEEPLPFSGSYNTIYLASKRQSVTDENSEYRMLMREVNYFKNYKYMSMTFYVRKDGKCQIHKAWADKVFYNLCYDKYYLKLRKCPQRKGTANIIGNWRLHEPYRHFPNMYYLPKPQGGIQRFPTDFHIGINFASNTTILLEAWYTNNLGNKEKLTAALARGTNITEQMWKDYVNLNRRLKIPTENINNVHKTDACPKLVQ</sequence>
<dbReference type="RefSeq" id="XP_040595096.1">
    <property type="nucleotide sequence ID" value="XM_040739162.1"/>
</dbReference>
<dbReference type="InterPro" id="IPR012674">
    <property type="entry name" value="Calycin"/>
</dbReference>
<evidence type="ECO:0000256" key="1">
    <source>
        <dbReference type="SAM" id="SignalP"/>
    </source>
</evidence>
<keyword evidence="2" id="KW-1185">Reference proteome</keyword>
<protein>
    <submittedName>
        <fullName evidence="3">Odorant-binding protein-like</fullName>
    </submittedName>
</protein>
<evidence type="ECO:0000313" key="3">
    <source>
        <dbReference type="RefSeq" id="XP_040595096.1"/>
    </source>
</evidence>
<keyword evidence="1" id="KW-0732">Signal</keyword>
<organism evidence="2 3">
    <name type="scientific">Mesocricetus auratus</name>
    <name type="common">Golden hamster</name>
    <dbReference type="NCBI Taxonomy" id="10036"/>
    <lineage>
        <taxon>Eukaryota</taxon>
        <taxon>Metazoa</taxon>
        <taxon>Chordata</taxon>
        <taxon>Craniata</taxon>
        <taxon>Vertebrata</taxon>
        <taxon>Euteleostomi</taxon>
        <taxon>Mammalia</taxon>
        <taxon>Eutheria</taxon>
        <taxon>Euarchontoglires</taxon>
        <taxon>Glires</taxon>
        <taxon>Rodentia</taxon>
        <taxon>Myomorpha</taxon>
        <taxon>Muroidea</taxon>
        <taxon>Cricetidae</taxon>
        <taxon>Cricetinae</taxon>
        <taxon>Mesocricetus</taxon>
    </lineage>
</organism>
<feature type="signal peptide" evidence="1">
    <location>
        <begin position="1"/>
        <end position="15"/>
    </location>
</feature>
<feature type="chain" id="PRO_5046571201" evidence="1">
    <location>
        <begin position="16"/>
        <end position="215"/>
    </location>
</feature>
<gene>
    <name evidence="3" type="primary">LOC121137202</name>
</gene>
<reference evidence="3" key="1">
    <citation type="submission" date="2025-08" db="UniProtKB">
        <authorList>
            <consortium name="RefSeq"/>
        </authorList>
    </citation>
    <scope>IDENTIFICATION</scope>
    <source>
        <tissue evidence="3">Liver</tissue>
    </source>
</reference>
<dbReference type="SUPFAM" id="SSF50814">
    <property type="entry name" value="Lipocalins"/>
    <property type="match status" value="1"/>
</dbReference>